<dbReference type="STRING" id="264251.FB00_06685"/>
<name>A0A0H2KUG0_9MICO</name>
<sequence>MIVPPRKPSGQPPEQPPTTPVPTPGPAPDGASRPPVLTALLVGVGIEVAVLVVGAVLLLVELVRGGSQSFGVSVFLVVFALGVAAVLAASLRGLLRGQRWARSPVATWQILQAVVAISSLQVGVTPWVVAALVLAVVVFVLLMLRPVVEATTRDSRATA</sequence>
<evidence type="ECO:0000313" key="3">
    <source>
        <dbReference type="EMBL" id="KLN35454.1"/>
    </source>
</evidence>
<dbReference type="PATRIC" id="fig|264251.5.peg.1364"/>
<accession>A0A0H2KUG0</accession>
<feature type="transmembrane region" description="Helical" evidence="2">
    <location>
        <begin position="36"/>
        <end position="60"/>
    </location>
</feature>
<keyword evidence="2" id="KW-0472">Membrane</keyword>
<dbReference type="AlphaFoldDB" id="A0A0H2KUG0"/>
<feature type="compositionally biased region" description="Pro residues" evidence="1">
    <location>
        <begin position="1"/>
        <end position="27"/>
    </location>
</feature>
<protein>
    <submittedName>
        <fullName evidence="3">Uncharacterized protein</fullName>
    </submittedName>
</protein>
<dbReference type="Proteomes" id="UP000035265">
    <property type="component" value="Unassembled WGS sequence"/>
</dbReference>
<gene>
    <name evidence="3" type="ORF">FB00_06685</name>
</gene>
<proteinExistence type="predicted"/>
<evidence type="ECO:0000256" key="2">
    <source>
        <dbReference type="SAM" id="Phobius"/>
    </source>
</evidence>
<evidence type="ECO:0000313" key="4">
    <source>
        <dbReference type="Proteomes" id="UP000035265"/>
    </source>
</evidence>
<keyword evidence="2" id="KW-0812">Transmembrane</keyword>
<keyword evidence="2" id="KW-1133">Transmembrane helix</keyword>
<organism evidence="3 4">
    <name type="scientific">Cellulosimicrobium funkei</name>
    <dbReference type="NCBI Taxonomy" id="264251"/>
    <lineage>
        <taxon>Bacteria</taxon>
        <taxon>Bacillati</taxon>
        <taxon>Actinomycetota</taxon>
        <taxon>Actinomycetes</taxon>
        <taxon>Micrococcales</taxon>
        <taxon>Promicromonosporaceae</taxon>
        <taxon>Cellulosimicrobium</taxon>
    </lineage>
</organism>
<feature type="transmembrane region" description="Helical" evidence="2">
    <location>
        <begin position="72"/>
        <end position="95"/>
    </location>
</feature>
<feature type="transmembrane region" description="Helical" evidence="2">
    <location>
        <begin position="124"/>
        <end position="144"/>
    </location>
</feature>
<evidence type="ECO:0000256" key="1">
    <source>
        <dbReference type="SAM" id="MobiDB-lite"/>
    </source>
</evidence>
<comment type="caution">
    <text evidence="3">The sequence shown here is derived from an EMBL/GenBank/DDBJ whole genome shotgun (WGS) entry which is preliminary data.</text>
</comment>
<dbReference type="EMBL" id="JNBQ01000004">
    <property type="protein sequence ID" value="KLN35454.1"/>
    <property type="molecule type" value="Genomic_DNA"/>
</dbReference>
<reference evidence="3 4" key="1">
    <citation type="submission" date="2014-05" db="EMBL/GenBank/DDBJ databases">
        <title>Cellulosimicrobium funkei U11 genome.</title>
        <authorList>
            <person name="Hu C."/>
            <person name="Gong Y."/>
            <person name="Wan W."/>
            <person name="Jiang M."/>
        </authorList>
    </citation>
    <scope>NUCLEOTIDE SEQUENCE [LARGE SCALE GENOMIC DNA]</scope>
    <source>
        <strain evidence="3 4">U11</strain>
    </source>
</reference>
<keyword evidence="4" id="KW-1185">Reference proteome</keyword>
<feature type="region of interest" description="Disordered" evidence="1">
    <location>
        <begin position="1"/>
        <end position="30"/>
    </location>
</feature>